<protein>
    <submittedName>
        <fullName evidence="1">Uncharacterized protein</fullName>
    </submittedName>
</protein>
<reference evidence="1 2" key="1">
    <citation type="submission" date="2019-07" db="EMBL/GenBank/DDBJ databases">
        <title>Sphingomonas solaris sp. nov., isolated from a solar panel from Boston, Massachusetts.</title>
        <authorList>
            <person name="Tanner K."/>
            <person name="Pascual J."/>
            <person name="Mancuso C."/>
            <person name="Pereto J."/>
            <person name="Khalil A."/>
            <person name="Vilanova C."/>
        </authorList>
    </citation>
    <scope>NUCLEOTIDE SEQUENCE [LARGE SCALE GENOMIC DNA]</scope>
    <source>
        <strain evidence="1 2">R4DWN</strain>
    </source>
</reference>
<accession>A0A558QW56</accession>
<gene>
    <name evidence="1" type="ORF">FOY91_16960</name>
</gene>
<dbReference type="RefSeq" id="WP_145154504.1">
    <property type="nucleotide sequence ID" value="NZ_VNIM01000089.1"/>
</dbReference>
<sequence>MMIAALIGLAAVTDPVRHLPEPVIADLFDDPPALPAPLPPAPAVGAVTILLRWPAAVAVTVEQTEGDLIARYDRLLDEAHAAAFAAAVGDRLDRLDWGPDNLVMRGRPDQRLTARILPDGLAILFETLPPLPEAAEPDDGRDAGLLRAQAEAAAGYPARARCRIATIAAAWPDDPAVQASLASAEYASGRVEDAAARYRASPDGGGVAGRAAARAVGPATEASALLRDGRGFDQQEVTVRVGAPLSATLRLEAGARHVRSRGDDPAGATIRRKMDATEGGLSLAARVAPDVRLRLDITTLLDANIVGTGITASVGDPERRGTLRLAYHLPDLATSPGALLGGWIDRAGIGGGARFAPGFTVRAEGGGIRYGLIGGGRRVTSLVAEGGLEYLVRRRLPTLALAYRFDGEYILDRRVADIAYSAIANRENHIVEGTIGQPIGGRLALTGVAGWTVNRYGGSGPVASLGLSLVPVNGWEASLIGGISSISRAGLPERQRYGRLNVTRRLGATP</sequence>
<dbReference type="Proteomes" id="UP000318681">
    <property type="component" value="Unassembled WGS sequence"/>
</dbReference>
<name>A0A558QW56_9SPHN</name>
<dbReference type="EMBL" id="VNIM01000089">
    <property type="protein sequence ID" value="TVV71383.1"/>
    <property type="molecule type" value="Genomic_DNA"/>
</dbReference>
<proteinExistence type="predicted"/>
<dbReference type="OrthoDB" id="7526918at2"/>
<keyword evidence="2" id="KW-1185">Reference proteome</keyword>
<evidence type="ECO:0000313" key="2">
    <source>
        <dbReference type="Proteomes" id="UP000318681"/>
    </source>
</evidence>
<comment type="caution">
    <text evidence="1">The sequence shown here is derived from an EMBL/GenBank/DDBJ whole genome shotgun (WGS) entry which is preliminary data.</text>
</comment>
<organism evidence="1 2">
    <name type="scientific">Alterirhizorhabdus solaris</name>
    <dbReference type="NCBI Taxonomy" id="2529389"/>
    <lineage>
        <taxon>Bacteria</taxon>
        <taxon>Pseudomonadati</taxon>
        <taxon>Pseudomonadota</taxon>
        <taxon>Alphaproteobacteria</taxon>
        <taxon>Sphingomonadales</taxon>
        <taxon>Rhizorhabdaceae</taxon>
        <taxon>Alterirhizorhabdus</taxon>
    </lineage>
</organism>
<evidence type="ECO:0000313" key="1">
    <source>
        <dbReference type="EMBL" id="TVV71383.1"/>
    </source>
</evidence>
<dbReference type="AlphaFoldDB" id="A0A558QW56"/>